<keyword evidence="3" id="KW-1185">Reference proteome</keyword>
<dbReference type="Proteomes" id="UP000326396">
    <property type="component" value="Linkage Group LG8"/>
</dbReference>
<dbReference type="OrthoDB" id="1738562at2759"/>
<dbReference type="InterPro" id="IPR043128">
    <property type="entry name" value="Rev_trsase/Diguanyl_cyclase"/>
</dbReference>
<dbReference type="Pfam" id="PF00078">
    <property type="entry name" value="RVT_1"/>
    <property type="match status" value="1"/>
</dbReference>
<reference evidence="2 3" key="1">
    <citation type="submission" date="2019-05" db="EMBL/GenBank/DDBJ databases">
        <title>Mikania micrantha, genome provides insights into the molecular mechanism of rapid growth.</title>
        <authorList>
            <person name="Liu B."/>
        </authorList>
    </citation>
    <scope>NUCLEOTIDE SEQUENCE [LARGE SCALE GENOMIC DNA]</scope>
    <source>
        <strain evidence="2">NLD-2019</strain>
        <tissue evidence="2">Leaf</tissue>
    </source>
</reference>
<dbReference type="InterPro" id="IPR053134">
    <property type="entry name" value="RNA-dir_DNA_polymerase"/>
</dbReference>
<name>A0A5N6LT98_9ASTR</name>
<dbReference type="SUPFAM" id="SSF56672">
    <property type="entry name" value="DNA/RNA polymerases"/>
    <property type="match status" value="1"/>
</dbReference>
<dbReference type="InterPro" id="IPR043502">
    <property type="entry name" value="DNA/RNA_pol_sf"/>
</dbReference>
<sequence>MDRCLDYISGVDLLGDQDLGDSDERVESVGVEVQAAAIEAYLDYIPSSLAVEPPVYPTVFEVESSEPADKPSVEAPPSLELKELPPHLEYAFLDGDSDLPVIISAALTDVEKSRLIVVLKERKQAIAWRLMDIKGIHSSFCTHRILMEEDYKPVVQPQRRLNPNMGEVVKKEVLRLLDAGLIYPISDSSWVSPVHVVPKKGGMTVVVNEKKEIVPTRTVTGWRVCIDYRKLNDATRKDHFPHPFIDQMLERLSGQQFYCFLDGFSGYFQIPIAPEDQEKTTFTCPYGTFAYRRMPFGLCNAPATFQRCMVAIFQDMIETSMEVFMDDFSVFGSSFDQCRQGEDRDDQQTLTPHECESCAKLSRSCGIFPLVH</sequence>
<evidence type="ECO:0000259" key="1">
    <source>
        <dbReference type="Pfam" id="PF00078"/>
    </source>
</evidence>
<dbReference type="CDD" id="cd01647">
    <property type="entry name" value="RT_LTR"/>
    <property type="match status" value="1"/>
</dbReference>
<feature type="domain" description="Reverse transcriptase" evidence="1">
    <location>
        <begin position="212"/>
        <end position="337"/>
    </location>
</feature>
<gene>
    <name evidence="2" type="ORF">E3N88_38195</name>
</gene>
<organism evidence="2 3">
    <name type="scientific">Mikania micrantha</name>
    <name type="common">bitter vine</name>
    <dbReference type="NCBI Taxonomy" id="192012"/>
    <lineage>
        <taxon>Eukaryota</taxon>
        <taxon>Viridiplantae</taxon>
        <taxon>Streptophyta</taxon>
        <taxon>Embryophyta</taxon>
        <taxon>Tracheophyta</taxon>
        <taxon>Spermatophyta</taxon>
        <taxon>Magnoliopsida</taxon>
        <taxon>eudicotyledons</taxon>
        <taxon>Gunneridae</taxon>
        <taxon>Pentapetalae</taxon>
        <taxon>asterids</taxon>
        <taxon>campanulids</taxon>
        <taxon>Asterales</taxon>
        <taxon>Asteraceae</taxon>
        <taxon>Asteroideae</taxon>
        <taxon>Heliantheae alliance</taxon>
        <taxon>Eupatorieae</taxon>
        <taxon>Mikania</taxon>
    </lineage>
</organism>
<evidence type="ECO:0000313" key="2">
    <source>
        <dbReference type="EMBL" id="KAD2804818.1"/>
    </source>
</evidence>
<dbReference type="EMBL" id="SZYD01000018">
    <property type="protein sequence ID" value="KAD2804818.1"/>
    <property type="molecule type" value="Genomic_DNA"/>
</dbReference>
<accession>A0A5N6LT98</accession>
<dbReference type="AlphaFoldDB" id="A0A5N6LT98"/>
<comment type="caution">
    <text evidence="2">The sequence shown here is derived from an EMBL/GenBank/DDBJ whole genome shotgun (WGS) entry which is preliminary data.</text>
</comment>
<evidence type="ECO:0000313" key="3">
    <source>
        <dbReference type="Proteomes" id="UP000326396"/>
    </source>
</evidence>
<dbReference type="Gene3D" id="3.30.70.270">
    <property type="match status" value="1"/>
</dbReference>
<proteinExistence type="predicted"/>
<dbReference type="PANTHER" id="PTHR24559:SF444">
    <property type="entry name" value="REVERSE TRANSCRIPTASE DOMAIN-CONTAINING PROTEIN"/>
    <property type="match status" value="1"/>
</dbReference>
<dbReference type="InterPro" id="IPR000477">
    <property type="entry name" value="RT_dom"/>
</dbReference>
<dbReference type="PANTHER" id="PTHR24559">
    <property type="entry name" value="TRANSPOSON TY3-I GAG-POL POLYPROTEIN"/>
    <property type="match status" value="1"/>
</dbReference>
<protein>
    <recommendedName>
        <fullName evidence="1">Reverse transcriptase domain-containing protein</fullName>
    </recommendedName>
</protein>
<dbReference type="Gene3D" id="3.10.10.10">
    <property type="entry name" value="HIV Type 1 Reverse Transcriptase, subunit A, domain 1"/>
    <property type="match status" value="1"/>
</dbReference>